<keyword evidence="1" id="KW-0812">Transmembrane</keyword>
<proteinExistence type="predicted"/>
<dbReference type="RefSeq" id="WP_367613803.1">
    <property type="nucleotide sequence ID" value="NZ_JAAIWK010000048.1"/>
</dbReference>
<dbReference type="EMBL" id="JAAIWK010000048">
    <property type="protein sequence ID" value="NEY21729.1"/>
    <property type="molecule type" value="Genomic_DNA"/>
</dbReference>
<protein>
    <recommendedName>
        <fullName evidence="2">DUF8208 domain-containing protein</fullName>
    </recommendedName>
</protein>
<keyword evidence="1" id="KW-0472">Membrane</keyword>
<keyword evidence="1" id="KW-1133">Transmembrane helix</keyword>
<reference evidence="3 4" key="2">
    <citation type="submission" date="2020-03" db="EMBL/GenBank/DDBJ databases">
        <title>Bacillus aquiflavi sp. nov., isolated from yellow water of strong flavor Chinese baijiu in Yibin region of China.</title>
        <authorList>
            <person name="Xie J."/>
        </authorList>
    </citation>
    <scope>NUCLEOTIDE SEQUENCE [LARGE SCALE GENOMIC DNA]</scope>
    <source>
        <strain evidence="3 4">Gsoil 114</strain>
    </source>
</reference>
<name>A0A6M0PC09_9BACI</name>
<dbReference type="NCBIfam" id="NF045890">
    <property type="entry name" value="conj_pls20_p028"/>
    <property type="match status" value="1"/>
</dbReference>
<accession>A0A6M0PC09</accession>
<comment type="caution">
    <text evidence="3">The sequence shown here is derived from an EMBL/GenBank/DDBJ whole genome shotgun (WGS) entry which is preliminary data.</text>
</comment>
<reference evidence="3 4" key="1">
    <citation type="submission" date="2020-02" db="EMBL/GenBank/DDBJ databases">
        <authorList>
            <person name="Feng H."/>
        </authorList>
    </citation>
    <scope>NUCLEOTIDE SEQUENCE [LARGE SCALE GENOMIC DNA]</scope>
    <source>
        <strain evidence="3 4">Gsoil 114</strain>
    </source>
</reference>
<dbReference type="InterPro" id="IPR058521">
    <property type="entry name" value="DUF8208"/>
</dbReference>
<evidence type="ECO:0000313" key="4">
    <source>
        <dbReference type="Proteomes" id="UP000476934"/>
    </source>
</evidence>
<feature type="transmembrane region" description="Helical" evidence="1">
    <location>
        <begin position="222"/>
        <end position="241"/>
    </location>
</feature>
<dbReference type="AlphaFoldDB" id="A0A6M0PC09"/>
<feature type="transmembrane region" description="Helical" evidence="1">
    <location>
        <begin position="25"/>
        <end position="42"/>
    </location>
</feature>
<organism evidence="3 4">
    <name type="scientific">Heyndrickxia ginsengihumi</name>
    <dbReference type="NCBI Taxonomy" id="363870"/>
    <lineage>
        <taxon>Bacteria</taxon>
        <taxon>Bacillati</taxon>
        <taxon>Bacillota</taxon>
        <taxon>Bacilli</taxon>
        <taxon>Bacillales</taxon>
        <taxon>Bacillaceae</taxon>
        <taxon>Heyndrickxia</taxon>
    </lineage>
</organism>
<evidence type="ECO:0000256" key="1">
    <source>
        <dbReference type="SAM" id="Phobius"/>
    </source>
</evidence>
<dbReference type="Proteomes" id="UP000476934">
    <property type="component" value="Unassembled WGS sequence"/>
</dbReference>
<evidence type="ECO:0000313" key="3">
    <source>
        <dbReference type="EMBL" id="NEY21729.1"/>
    </source>
</evidence>
<gene>
    <name evidence="3" type="ORF">G4D61_17590</name>
</gene>
<dbReference type="Pfam" id="PF26635">
    <property type="entry name" value="DUF8208"/>
    <property type="match status" value="1"/>
</dbReference>
<dbReference type="InterPro" id="IPR058066">
    <property type="entry name" value="pXO2-14_N"/>
</dbReference>
<feature type="domain" description="DUF8208" evidence="2">
    <location>
        <begin position="1"/>
        <end position="239"/>
    </location>
</feature>
<evidence type="ECO:0000259" key="2">
    <source>
        <dbReference type="Pfam" id="PF26635"/>
    </source>
</evidence>
<feature type="transmembrane region" description="Helical" evidence="1">
    <location>
        <begin position="174"/>
        <end position="197"/>
    </location>
</feature>
<keyword evidence="4" id="KW-1185">Reference proteome</keyword>
<sequence length="271" mass="30541">MVLTLVYLGFKTVIAKEPPNFKSVGVNIFISAFLILGLPTLMDTMQDVSTKFYNDTQTDNNNDHAASLSWHLIQENVTDLLYVSSQGFSILDNKDNKRNDLTENSFKVTNLNALITPDTISDVDSDEIKNLAYKLDTDENGKVVADKIQDGAFAFFTDAFKEGYFRYQANFTPIIVGLSTLLVAYLFTLFVFVTTIIEIGFKQVVGLFIFATDLESGQRTKMVIRDITNAFLLIAFIIFAGDRDAVPDHLQVMFYKSMKMPILKDLPNKLF</sequence>